<keyword evidence="7" id="KW-0597">Phosphoprotein</keyword>
<dbReference type="CDD" id="cd14341">
    <property type="entry name" value="UBA_MELK"/>
    <property type="match status" value="1"/>
</dbReference>
<keyword evidence="12 18" id="KW-0067">ATP-binding</keyword>
<dbReference type="InterPro" id="IPR011009">
    <property type="entry name" value="Kinase-like_dom_sf"/>
</dbReference>
<dbReference type="GO" id="GO:0008289">
    <property type="term" value="F:lipid binding"/>
    <property type="evidence" value="ECO:0007669"/>
    <property type="project" value="UniProtKB-KW"/>
</dbReference>
<evidence type="ECO:0000256" key="12">
    <source>
        <dbReference type="ARBA" id="ARBA00022840"/>
    </source>
</evidence>
<keyword evidence="9" id="KW-0053">Apoptosis</keyword>
<feature type="domain" description="Protein kinase" evidence="20">
    <location>
        <begin position="44"/>
        <end position="304"/>
    </location>
</feature>
<evidence type="ECO:0000256" key="9">
    <source>
        <dbReference type="ARBA" id="ARBA00022703"/>
    </source>
</evidence>
<dbReference type="InterPro" id="IPR008271">
    <property type="entry name" value="Ser/Thr_kinase_AS"/>
</dbReference>
<evidence type="ECO:0000256" key="16">
    <source>
        <dbReference type="ARBA" id="ARBA00047899"/>
    </source>
</evidence>
<proteinExistence type="inferred from homology"/>
<keyword evidence="11" id="KW-0418">Kinase</keyword>
<dbReference type="GO" id="GO:0005737">
    <property type="term" value="C:cytoplasm"/>
    <property type="evidence" value="ECO:0007669"/>
    <property type="project" value="TreeGrafter"/>
</dbReference>
<keyword evidence="6" id="KW-0723">Serine/threonine-protein kinase</keyword>
<dbReference type="GO" id="GO:0005886">
    <property type="term" value="C:plasma membrane"/>
    <property type="evidence" value="ECO:0007669"/>
    <property type="project" value="UniProtKB-SubCell"/>
</dbReference>
<dbReference type="GO" id="GO:0005524">
    <property type="term" value="F:ATP binding"/>
    <property type="evidence" value="ECO:0007669"/>
    <property type="project" value="UniProtKB-UniRule"/>
</dbReference>
<evidence type="ECO:0000259" key="20">
    <source>
        <dbReference type="PROSITE" id="PS50011"/>
    </source>
</evidence>
<evidence type="ECO:0000259" key="21">
    <source>
        <dbReference type="PROSITE" id="PS50032"/>
    </source>
</evidence>
<evidence type="ECO:0000256" key="11">
    <source>
        <dbReference type="ARBA" id="ARBA00022777"/>
    </source>
</evidence>
<dbReference type="PROSITE" id="PS50032">
    <property type="entry name" value="KA1"/>
    <property type="match status" value="1"/>
</dbReference>
<gene>
    <name evidence="22" type="ORF">Pmani_012724</name>
</gene>
<dbReference type="InterPro" id="IPR000719">
    <property type="entry name" value="Prot_kinase_dom"/>
</dbReference>
<comment type="similarity">
    <text evidence="2">Belongs to the protein kinase superfamily. CAMK Ser/Thr protein kinase family. SNF1 subfamily.</text>
</comment>
<sequence length="741" mass="82955">MKIAHLRRQLDRHRYFCCSRSQLLIKFADMPQQSSPYSALDGQYQLHQTIGSGGFAKVKLATHLLTGEKVAIKMMDKRQLGRLTISTPQEDLPRIYLEIEAMKQLSHQHVCQLYQVLETDTKIFMVLEYCPGGELFDYIVERDRLEEDEARVFFRQITSAVTYIHTMGYAHRDLKPENLLLDEDQQLKLIDFGLCANPTGGMEQKLATCCGSPAYAAPELVSGKHYLGSEADIWSMGVLLYALLCGFLPFDDENLGALYRKIQSGFYETPEWLSDESRELLAAMLQVDPKHRVTVSQLVSHPWLSTGHTRPIDSRSIYKSSGVDEDVITEVAVHQGKSRVAVRQAVCRWGYDYLTATYLLMMAQKRAGRTPRLLPGRNNLPYITSQRVPSRCLMEQLKDDKSTRLKDETDCPAAPPPPPLLLSIPTLATSPRSLHTSLEGGLQDIDLLGICMVSPSNHNVDKVIERLPVPCSPCRKDPGDTEATLTPLMSPKKRRPPSVSDDEEKENSFAQPRIPTPGHKTRKKSTPTTPLPGKLSPSRSMDSGLNGGFATPLNSRYMTPGGDDWGWTPDRTPRSSRKVLGSIEKQLDKMRNMLTPRRKLQVDPGPSVVQSKNLYNVSTTGSKNPDQVLNDLRRSLLNKGILCIQKGYALRGKVRDDVGGAKLSFELEVCRVPHLDVVGIRRKRLKGDAWIYKRVCEEILRLTQTSTLTTTPPHATPTHTTPAKCISVQVPSVMEPAKLPI</sequence>
<protein>
    <recommendedName>
        <fullName evidence="4">Maternal embryonic leucine zipper kinase</fullName>
        <ecNumber evidence="3">2.7.11.1</ecNumber>
    </recommendedName>
</protein>
<dbReference type="InterPro" id="IPR034673">
    <property type="entry name" value="MELK"/>
</dbReference>
<comment type="subcellular location">
    <subcellularLocation>
        <location evidence="1">Cell membrane</location>
        <topology evidence="1">Peripheral membrane protein</topology>
    </subcellularLocation>
</comment>
<keyword evidence="23" id="KW-1185">Reference proteome</keyword>
<dbReference type="GO" id="GO:0006915">
    <property type="term" value="P:apoptotic process"/>
    <property type="evidence" value="ECO:0007669"/>
    <property type="project" value="UniProtKB-KW"/>
</dbReference>
<dbReference type="InterPro" id="IPR017441">
    <property type="entry name" value="Protein_kinase_ATP_BS"/>
</dbReference>
<dbReference type="Gene3D" id="3.30.310.80">
    <property type="entry name" value="Kinase associated domain 1, KA1"/>
    <property type="match status" value="1"/>
</dbReference>
<comment type="caution">
    <text evidence="22">The sequence shown here is derived from an EMBL/GenBank/DDBJ whole genome shotgun (WGS) entry which is preliminary data.</text>
</comment>
<dbReference type="Pfam" id="PF00069">
    <property type="entry name" value="Pkinase"/>
    <property type="match status" value="1"/>
</dbReference>
<dbReference type="Pfam" id="PF21594">
    <property type="entry name" value="UBA_MELK"/>
    <property type="match status" value="1"/>
</dbReference>
<dbReference type="CDD" id="cd12198">
    <property type="entry name" value="MELK_C"/>
    <property type="match status" value="1"/>
</dbReference>
<dbReference type="AlphaFoldDB" id="A0AAE1PWE5"/>
<evidence type="ECO:0000256" key="18">
    <source>
        <dbReference type="PROSITE-ProRule" id="PRU10141"/>
    </source>
</evidence>
<evidence type="ECO:0000256" key="13">
    <source>
        <dbReference type="ARBA" id="ARBA00023121"/>
    </source>
</evidence>
<dbReference type="InterPro" id="IPR048637">
    <property type="entry name" value="MELK_UBA"/>
</dbReference>
<dbReference type="GO" id="GO:0004674">
    <property type="term" value="F:protein serine/threonine kinase activity"/>
    <property type="evidence" value="ECO:0007669"/>
    <property type="project" value="UniProtKB-KW"/>
</dbReference>
<dbReference type="PROSITE" id="PS00107">
    <property type="entry name" value="PROTEIN_KINASE_ATP"/>
    <property type="match status" value="1"/>
</dbReference>
<evidence type="ECO:0000256" key="2">
    <source>
        <dbReference type="ARBA" id="ARBA00006234"/>
    </source>
</evidence>
<dbReference type="PROSITE" id="PS00108">
    <property type="entry name" value="PROTEIN_KINASE_ST"/>
    <property type="match status" value="1"/>
</dbReference>
<comment type="catalytic activity">
    <reaction evidence="17">
        <text>L-seryl-[protein] + ATP = O-phospho-L-seryl-[protein] + ADP + H(+)</text>
        <dbReference type="Rhea" id="RHEA:17989"/>
        <dbReference type="Rhea" id="RHEA-COMP:9863"/>
        <dbReference type="Rhea" id="RHEA-COMP:11604"/>
        <dbReference type="ChEBI" id="CHEBI:15378"/>
        <dbReference type="ChEBI" id="CHEBI:29999"/>
        <dbReference type="ChEBI" id="CHEBI:30616"/>
        <dbReference type="ChEBI" id="CHEBI:83421"/>
        <dbReference type="ChEBI" id="CHEBI:456216"/>
        <dbReference type="EC" id="2.7.11.1"/>
    </reaction>
</comment>
<dbReference type="Proteomes" id="UP001292094">
    <property type="component" value="Unassembled WGS sequence"/>
</dbReference>
<dbReference type="PROSITE" id="PS50011">
    <property type="entry name" value="PROTEIN_KINASE_DOM"/>
    <property type="match status" value="1"/>
</dbReference>
<dbReference type="GO" id="GO:0035556">
    <property type="term" value="P:intracellular signal transduction"/>
    <property type="evidence" value="ECO:0007669"/>
    <property type="project" value="TreeGrafter"/>
</dbReference>
<keyword evidence="13" id="KW-0446">Lipid-binding</keyword>
<dbReference type="Pfam" id="PF02149">
    <property type="entry name" value="KA1"/>
    <property type="match status" value="1"/>
</dbReference>
<accession>A0AAE1PWE5</accession>
<comment type="catalytic activity">
    <reaction evidence="16">
        <text>L-threonyl-[protein] + ATP = O-phospho-L-threonyl-[protein] + ADP + H(+)</text>
        <dbReference type="Rhea" id="RHEA:46608"/>
        <dbReference type="Rhea" id="RHEA-COMP:11060"/>
        <dbReference type="Rhea" id="RHEA-COMP:11605"/>
        <dbReference type="ChEBI" id="CHEBI:15378"/>
        <dbReference type="ChEBI" id="CHEBI:30013"/>
        <dbReference type="ChEBI" id="CHEBI:30616"/>
        <dbReference type="ChEBI" id="CHEBI:61977"/>
        <dbReference type="ChEBI" id="CHEBI:456216"/>
        <dbReference type="EC" id="2.7.11.1"/>
    </reaction>
</comment>
<evidence type="ECO:0000256" key="1">
    <source>
        <dbReference type="ARBA" id="ARBA00004202"/>
    </source>
</evidence>
<evidence type="ECO:0000256" key="3">
    <source>
        <dbReference type="ARBA" id="ARBA00012513"/>
    </source>
</evidence>
<evidence type="ECO:0000256" key="17">
    <source>
        <dbReference type="ARBA" id="ARBA00048679"/>
    </source>
</evidence>
<evidence type="ECO:0000256" key="4">
    <source>
        <dbReference type="ARBA" id="ARBA00017168"/>
    </source>
</evidence>
<dbReference type="PANTHER" id="PTHR24346:SF30">
    <property type="entry name" value="MATERNAL EMBRYONIC LEUCINE ZIPPER KINASE"/>
    <property type="match status" value="1"/>
</dbReference>
<evidence type="ECO:0000256" key="14">
    <source>
        <dbReference type="ARBA" id="ARBA00023136"/>
    </source>
</evidence>
<feature type="region of interest" description="Disordered" evidence="19">
    <location>
        <begin position="471"/>
        <end position="544"/>
    </location>
</feature>
<dbReference type="FunFam" id="3.30.200.20:FF:000003">
    <property type="entry name" value="Non-specific serine/threonine protein kinase"/>
    <property type="match status" value="1"/>
</dbReference>
<dbReference type="PANTHER" id="PTHR24346">
    <property type="entry name" value="MAP/MICROTUBULE AFFINITY-REGULATING KINASE"/>
    <property type="match status" value="1"/>
</dbReference>
<organism evidence="22 23">
    <name type="scientific">Petrolisthes manimaculis</name>
    <dbReference type="NCBI Taxonomy" id="1843537"/>
    <lineage>
        <taxon>Eukaryota</taxon>
        <taxon>Metazoa</taxon>
        <taxon>Ecdysozoa</taxon>
        <taxon>Arthropoda</taxon>
        <taxon>Crustacea</taxon>
        <taxon>Multicrustacea</taxon>
        <taxon>Malacostraca</taxon>
        <taxon>Eumalacostraca</taxon>
        <taxon>Eucarida</taxon>
        <taxon>Decapoda</taxon>
        <taxon>Pleocyemata</taxon>
        <taxon>Anomura</taxon>
        <taxon>Galatheoidea</taxon>
        <taxon>Porcellanidae</taxon>
        <taxon>Petrolisthes</taxon>
    </lineage>
</organism>
<dbReference type="FunFam" id="1.10.510.10:FF:000271">
    <property type="entry name" value="Non-specific serine/threonine protein kinase"/>
    <property type="match status" value="1"/>
</dbReference>
<dbReference type="InterPro" id="IPR028375">
    <property type="entry name" value="KA1/Ssp2_C"/>
</dbReference>
<keyword evidence="5" id="KW-1003">Cell membrane</keyword>
<dbReference type="SUPFAM" id="SSF103243">
    <property type="entry name" value="KA1-like"/>
    <property type="match status" value="1"/>
</dbReference>
<reference evidence="22" key="1">
    <citation type="submission" date="2023-11" db="EMBL/GenBank/DDBJ databases">
        <title>Genome assemblies of two species of porcelain crab, Petrolisthes cinctipes and Petrolisthes manimaculis (Anomura: Porcellanidae).</title>
        <authorList>
            <person name="Angst P."/>
        </authorList>
    </citation>
    <scope>NUCLEOTIDE SEQUENCE</scope>
    <source>
        <strain evidence="22">PB745_02</strain>
        <tissue evidence="22">Gill</tissue>
    </source>
</reference>
<feature type="binding site" evidence="18">
    <location>
        <position position="73"/>
    </location>
    <ligand>
        <name>ATP</name>
        <dbReference type="ChEBI" id="CHEBI:30616"/>
    </ligand>
</feature>
<evidence type="ECO:0000256" key="15">
    <source>
        <dbReference type="ARBA" id="ARBA00023306"/>
    </source>
</evidence>
<evidence type="ECO:0000313" key="23">
    <source>
        <dbReference type="Proteomes" id="UP001292094"/>
    </source>
</evidence>
<evidence type="ECO:0000256" key="7">
    <source>
        <dbReference type="ARBA" id="ARBA00022553"/>
    </source>
</evidence>
<dbReference type="SUPFAM" id="SSF56112">
    <property type="entry name" value="Protein kinase-like (PK-like)"/>
    <property type="match status" value="1"/>
</dbReference>
<keyword evidence="8" id="KW-0808">Transferase</keyword>
<keyword evidence="10 18" id="KW-0547">Nucleotide-binding</keyword>
<evidence type="ECO:0000256" key="6">
    <source>
        <dbReference type="ARBA" id="ARBA00022527"/>
    </source>
</evidence>
<dbReference type="FunFam" id="3.30.310.80:FF:000011">
    <property type="entry name" value="Non-specific serine/threonine protein kinase"/>
    <property type="match status" value="1"/>
</dbReference>
<name>A0AAE1PWE5_9EUCA</name>
<keyword evidence="15" id="KW-0131">Cell cycle</keyword>
<dbReference type="InterPro" id="IPR001772">
    <property type="entry name" value="KA1_dom"/>
</dbReference>
<dbReference type="EC" id="2.7.11.1" evidence="3"/>
<evidence type="ECO:0000256" key="19">
    <source>
        <dbReference type="SAM" id="MobiDB-lite"/>
    </source>
</evidence>
<dbReference type="SMART" id="SM00220">
    <property type="entry name" value="S_TKc"/>
    <property type="match status" value="1"/>
</dbReference>
<dbReference type="CDD" id="cd14078">
    <property type="entry name" value="STKc_MELK"/>
    <property type="match status" value="1"/>
</dbReference>
<evidence type="ECO:0000256" key="8">
    <source>
        <dbReference type="ARBA" id="ARBA00022679"/>
    </source>
</evidence>
<evidence type="ECO:0000256" key="10">
    <source>
        <dbReference type="ARBA" id="ARBA00022741"/>
    </source>
</evidence>
<dbReference type="Gene3D" id="1.10.510.10">
    <property type="entry name" value="Transferase(Phosphotransferase) domain 1"/>
    <property type="match status" value="1"/>
</dbReference>
<evidence type="ECO:0000313" key="22">
    <source>
        <dbReference type="EMBL" id="KAK4316080.1"/>
    </source>
</evidence>
<keyword evidence="14" id="KW-0472">Membrane</keyword>
<feature type="domain" description="KA1" evidence="21">
    <location>
        <begin position="656"/>
        <end position="705"/>
    </location>
</feature>
<evidence type="ECO:0000256" key="5">
    <source>
        <dbReference type="ARBA" id="ARBA00022475"/>
    </source>
</evidence>
<dbReference type="EMBL" id="JAWZYT010001046">
    <property type="protein sequence ID" value="KAK4316080.1"/>
    <property type="molecule type" value="Genomic_DNA"/>
</dbReference>